<gene>
    <name evidence="1" type="ORF">DRP44_01025</name>
</gene>
<dbReference type="AlphaFoldDB" id="A0A660SAQ8"/>
<dbReference type="SUPFAM" id="SSF117396">
    <property type="entry name" value="TM1631-like"/>
    <property type="match status" value="1"/>
</dbReference>
<dbReference type="Proteomes" id="UP000282321">
    <property type="component" value="Unassembled WGS sequence"/>
</dbReference>
<proteinExistence type="predicted"/>
<dbReference type="Pfam" id="PF01904">
    <property type="entry name" value="DUF72"/>
    <property type="match status" value="1"/>
</dbReference>
<name>A0A660SAQ8_UNCT6</name>
<organism evidence="1 2">
    <name type="scientific">candidate division TA06 bacterium</name>
    <dbReference type="NCBI Taxonomy" id="2250710"/>
    <lineage>
        <taxon>Bacteria</taxon>
        <taxon>Bacteria division TA06</taxon>
    </lineage>
</organism>
<dbReference type="PANTHER" id="PTHR30348">
    <property type="entry name" value="UNCHARACTERIZED PROTEIN YECE"/>
    <property type="match status" value="1"/>
</dbReference>
<sequence>MDIKIGTSGFSFRDWVGKVYPKEIKKGEMLNYYINNFPFSALEINVSYYKLVSGAVYDSFVNRTPDTYDFIVKAYKGITHDVIEKGSWKFNPDYKVIDIFFRSLETIKKSGKLGGILFQFPPYFFPKRDTTTYLKLLKDKTEDIPVFVEFRNRYWEDNKYLNFLKDNDIDICTIDLPRLAKLPRYKPTVTGKNAYFRFHGRNKNWYDKNSDRYNYLYSNDEILNFKDDIIEIAQRTKKIYAFFNNCHAGKAVINAKMLVEAIENSYKS</sequence>
<protein>
    <submittedName>
        <fullName evidence="1">DUF72 domain-containing protein</fullName>
    </submittedName>
</protein>
<evidence type="ECO:0000313" key="2">
    <source>
        <dbReference type="Proteomes" id="UP000282321"/>
    </source>
</evidence>
<dbReference type="InterPro" id="IPR002763">
    <property type="entry name" value="DUF72"/>
</dbReference>
<comment type="caution">
    <text evidence="1">The sequence shown here is derived from an EMBL/GenBank/DDBJ whole genome shotgun (WGS) entry which is preliminary data.</text>
</comment>
<reference evidence="1 2" key="1">
    <citation type="submission" date="2018-06" db="EMBL/GenBank/DDBJ databases">
        <title>Extensive metabolic versatility and redundancy in microbially diverse, dynamic hydrothermal sediments.</title>
        <authorList>
            <person name="Dombrowski N."/>
            <person name="Teske A."/>
            <person name="Baker B.J."/>
        </authorList>
    </citation>
    <scope>NUCLEOTIDE SEQUENCE [LARGE SCALE GENOMIC DNA]</scope>
    <source>
        <strain evidence="1">B35_G9</strain>
    </source>
</reference>
<dbReference type="Gene3D" id="3.20.20.410">
    <property type="entry name" value="Protein of unknown function UPF0759"/>
    <property type="match status" value="1"/>
</dbReference>
<dbReference type="EMBL" id="QNBC01000007">
    <property type="protein sequence ID" value="RKX67878.1"/>
    <property type="molecule type" value="Genomic_DNA"/>
</dbReference>
<evidence type="ECO:0000313" key="1">
    <source>
        <dbReference type="EMBL" id="RKX67878.1"/>
    </source>
</evidence>
<accession>A0A660SAQ8</accession>
<dbReference type="InterPro" id="IPR036520">
    <property type="entry name" value="UPF0759_sf"/>
</dbReference>
<dbReference type="PANTHER" id="PTHR30348:SF13">
    <property type="entry name" value="UPF0759 PROTEIN YUNF"/>
    <property type="match status" value="1"/>
</dbReference>